<organism evidence="1 2">
    <name type="scientific">Hucho hucho</name>
    <name type="common">huchen</name>
    <dbReference type="NCBI Taxonomy" id="62062"/>
    <lineage>
        <taxon>Eukaryota</taxon>
        <taxon>Metazoa</taxon>
        <taxon>Chordata</taxon>
        <taxon>Craniata</taxon>
        <taxon>Vertebrata</taxon>
        <taxon>Euteleostomi</taxon>
        <taxon>Actinopterygii</taxon>
        <taxon>Neopterygii</taxon>
        <taxon>Teleostei</taxon>
        <taxon>Protacanthopterygii</taxon>
        <taxon>Salmoniformes</taxon>
        <taxon>Salmonidae</taxon>
        <taxon>Salmoninae</taxon>
        <taxon>Hucho</taxon>
    </lineage>
</organism>
<dbReference type="AlphaFoldDB" id="A0A4W5MYJ4"/>
<reference evidence="2" key="1">
    <citation type="submission" date="2018-06" db="EMBL/GenBank/DDBJ databases">
        <title>Genome assembly of Danube salmon.</title>
        <authorList>
            <person name="Macqueen D.J."/>
            <person name="Gundappa M.K."/>
        </authorList>
    </citation>
    <scope>NUCLEOTIDE SEQUENCE [LARGE SCALE GENOMIC DNA]</scope>
</reference>
<sequence length="104" mass="11676">TTGRDTTGSDITVVVLTMRNRGLVSLLRSCGELVSHGWLITYRLVLMLSLRVGQKLHKSLYGMVPVVLESVWTGSLCCQHLFMLFGSRWESPRSIPERVQLFGP</sequence>
<name>A0A4W5MYJ4_9TELE</name>
<keyword evidence="2" id="KW-1185">Reference proteome</keyword>
<proteinExistence type="predicted"/>
<evidence type="ECO:0000313" key="2">
    <source>
        <dbReference type="Proteomes" id="UP000314982"/>
    </source>
</evidence>
<reference evidence="1" key="3">
    <citation type="submission" date="2025-09" db="UniProtKB">
        <authorList>
            <consortium name="Ensembl"/>
        </authorList>
    </citation>
    <scope>IDENTIFICATION</scope>
</reference>
<dbReference type="Ensembl" id="ENSHHUT00000045137.1">
    <property type="protein sequence ID" value="ENSHHUP00000043507.1"/>
    <property type="gene ID" value="ENSHHUG00000026701.1"/>
</dbReference>
<reference evidence="1" key="2">
    <citation type="submission" date="2025-08" db="UniProtKB">
        <authorList>
            <consortium name="Ensembl"/>
        </authorList>
    </citation>
    <scope>IDENTIFICATION</scope>
</reference>
<protein>
    <submittedName>
        <fullName evidence="1">Uncharacterized protein</fullName>
    </submittedName>
</protein>
<accession>A0A4W5MYJ4</accession>
<evidence type="ECO:0000313" key="1">
    <source>
        <dbReference type="Ensembl" id="ENSHHUP00000043507.1"/>
    </source>
</evidence>
<dbReference type="Proteomes" id="UP000314982">
    <property type="component" value="Unassembled WGS sequence"/>
</dbReference>